<name>A0A8K0ST96_9HYPO</name>
<reference evidence="3" key="1">
    <citation type="journal article" date="2021" name="Nat. Commun.">
        <title>Genetic determinants of endophytism in the Arabidopsis root mycobiome.</title>
        <authorList>
            <person name="Mesny F."/>
            <person name="Miyauchi S."/>
            <person name="Thiergart T."/>
            <person name="Pickel B."/>
            <person name="Atanasova L."/>
            <person name="Karlsson M."/>
            <person name="Huettel B."/>
            <person name="Barry K.W."/>
            <person name="Haridas S."/>
            <person name="Chen C."/>
            <person name="Bauer D."/>
            <person name="Andreopoulos W."/>
            <person name="Pangilinan J."/>
            <person name="LaButti K."/>
            <person name="Riley R."/>
            <person name="Lipzen A."/>
            <person name="Clum A."/>
            <person name="Drula E."/>
            <person name="Henrissat B."/>
            <person name="Kohler A."/>
            <person name="Grigoriev I.V."/>
            <person name="Martin F.M."/>
            <person name="Hacquard S."/>
        </authorList>
    </citation>
    <scope>NUCLEOTIDE SEQUENCE</scope>
    <source>
        <strain evidence="3">MPI-CAGE-CH-0235</strain>
    </source>
</reference>
<feature type="signal peptide" evidence="2">
    <location>
        <begin position="1"/>
        <end position="16"/>
    </location>
</feature>
<keyword evidence="4" id="KW-1185">Reference proteome</keyword>
<keyword evidence="2" id="KW-0732">Signal</keyword>
<sequence length="118" mass="12604">MYIVLVGVLMCRTCLGIVIIRDPPIHASTTSKSMPTNASSTSSYPSSHHRTSTLGCGLAYLVWKVAHNPTFYSMPCTTRPRHAAPPTSYLLLVPSQSSRAPHGAQEPTCGGALMTTTT</sequence>
<feature type="region of interest" description="Disordered" evidence="1">
    <location>
        <begin position="98"/>
        <end position="118"/>
    </location>
</feature>
<gene>
    <name evidence="3" type="ORF">B0I35DRAFT_226217</name>
</gene>
<dbReference type="EMBL" id="JAGPNK010000006">
    <property type="protein sequence ID" value="KAH7320012.1"/>
    <property type="molecule type" value="Genomic_DNA"/>
</dbReference>
<comment type="caution">
    <text evidence="3">The sequence shown here is derived from an EMBL/GenBank/DDBJ whole genome shotgun (WGS) entry which is preliminary data.</text>
</comment>
<dbReference type="Proteomes" id="UP000813444">
    <property type="component" value="Unassembled WGS sequence"/>
</dbReference>
<dbReference type="AlphaFoldDB" id="A0A8K0ST96"/>
<evidence type="ECO:0000256" key="1">
    <source>
        <dbReference type="SAM" id="MobiDB-lite"/>
    </source>
</evidence>
<organism evidence="3 4">
    <name type="scientific">Stachybotrys elegans</name>
    <dbReference type="NCBI Taxonomy" id="80388"/>
    <lineage>
        <taxon>Eukaryota</taxon>
        <taxon>Fungi</taxon>
        <taxon>Dikarya</taxon>
        <taxon>Ascomycota</taxon>
        <taxon>Pezizomycotina</taxon>
        <taxon>Sordariomycetes</taxon>
        <taxon>Hypocreomycetidae</taxon>
        <taxon>Hypocreales</taxon>
        <taxon>Stachybotryaceae</taxon>
        <taxon>Stachybotrys</taxon>
    </lineage>
</organism>
<evidence type="ECO:0000313" key="4">
    <source>
        <dbReference type="Proteomes" id="UP000813444"/>
    </source>
</evidence>
<evidence type="ECO:0000256" key="2">
    <source>
        <dbReference type="SAM" id="SignalP"/>
    </source>
</evidence>
<feature type="chain" id="PRO_5035454896" description="Secreted protein" evidence="2">
    <location>
        <begin position="17"/>
        <end position="118"/>
    </location>
</feature>
<evidence type="ECO:0008006" key="5">
    <source>
        <dbReference type="Google" id="ProtNLM"/>
    </source>
</evidence>
<protein>
    <recommendedName>
        <fullName evidence="5">Secreted protein</fullName>
    </recommendedName>
</protein>
<feature type="region of interest" description="Disordered" evidence="1">
    <location>
        <begin position="29"/>
        <end position="48"/>
    </location>
</feature>
<evidence type="ECO:0000313" key="3">
    <source>
        <dbReference type="EMBL" id="KAH7320012.1"/>
    </source>
</evidence>
<proteinExistence type="predicted"/>
<feature type="compositionally biased region" description="Polar residues" evidence="1">
    <location>
        <begin position="29"/>
        <end position="38"/>
    </location>
</feature>
<accession>A0A8K0ST96</accession>